<feature type="binding site" evidence="1">
    <location>
        <position position="84"/>
    </location>
    <ligand>
        <name>Mn(2+)</name>
        <dbReference type="ChEBI" id="CHEBI:29035"/>
        <label>2</label>
    </ligand>
</feature>
<dbReference type="NCBIfam" id="TIGR01891">
    <property type="entry name" value="amidohydrolases"/>
    <property type="match status" value="1"/>
</dbReference>
<dbReference type="InterPro" id="IPR017439">
    <property type="entry name" value="Amidohydrolase"/>
</dbReference>
<proteinExistence type="predicted"/>
<keyword evidence="1" id="KW-0464">Manganese</keyword>
<dbReference type="AlphaFoldDB" id="A0AAJ2NMI6"/>
<evidence type="ECO:0000256" key="1">
    <source>
        <dbReference type="PIRSR" id="PIRSR005962-1"/>
    </source>
</evidence>
<dbReference type="Pfam" id="PF01546">
    <property type="entry name" value="Peptidase_M20"/>
    <property type="match status" value="1"/>
</dbReference>
<evidence type="ECO:0000313" key="4">
    <source>
        <dbReference type="Proteomes" id="UP001285636"/>
    </source>
</evidence>
<dbReference type="PANTHER" id="PTHR11014:SF122">
    <property type="entry name" value="AMIDOHYDROLASE AMHX"/>
    <property type="match status" value="1"/>
</dbReference>
<sequence length="367" mass="40616">MKKKELVEMWEYLHQHPEVSWDEHGTTNYLMNHFKQAGFHPVAFESIPGFYVDVGTGKPKVGLRADMDGLLQEVNGILQANHSCGHDAHMTIVTGVMHRLKEIEKKLNGSVRAIFQPAEEVGNGAVKVVEMGIVDELVYLFGVHVRPKNEIPYPKCAPGIQHGSCAFVKGKIKGDDHHGARPNEGINAIEVGSSIMQHLKHLHTKPQVPTSVKITQFHAGGDHLNIIPGSATFGFDLRAQTNEVMNEIKEKLASIITYVSALYEVEITYKIKDHIPAAIISTEAEAKVEQAIKEILGRDLLQPRIITSGSDDFHYFTLMRPQIKATMLALGADVLPGLHHPNMRFNTQAIENGVNILLQSCLLALES</sequence>
<reference evidence="3" key="1">
    <citation type="submission" date="2023-10" db="EMBL/GenBank/DDBJ databases">
        <title>Screening of Alkalihalophilus pseudofirmusBZ-TG-HK211 and Its Alleviation of Salt Stress on Rapeseed Growth.</title>
        <authorList>
            <person name="Zhao B."/>
            <person name="Guo T."/>
        </authorList>
    </citation>
    <scope>NUCLEOTIDE SEQUENCE</scope>
    <source>
        <strain evidence="3">BZ-TG-HK211</strain>
    </source>
</reference>
<dbReference type="InterPro" id="IPR036264">
    <property type="entry name" value="Bact_exopeptidase_dim_dom"/>
</dbReference>
<feature type="domain" description="Peptidase M20 dimerisation" evidence="2">
    <location>
        <begin position="169"/>
        <end position="257"/>
    </location>
</feature>
<dbReference type="SUPFAM" id="SSF53187">
    <property type="entry name" value="Zn-dependent exopeptidases"/>
    <property type="match status" value="1"/>
</dbReference>
<dbReference type="PANTHER" id="PTHR11014">
    <property type="entry name" value="PEPTIDASE M20 FAMILY MEMBER"/>
    <property type="match status" value="1"/>
</dbReference>
<dbReference type="Gene3D" id="3.30.70.360">
    <property type="match status" value="1"/>
</dbReference>
<dbReference type="EMBL" id="JAWJAY010000001">
    <property type="protein sequence ID" value="MDV2883655.1"/>
    <property type="molecule type" value="Genomic_DNA"/>
</dbReference>
<dbReference type="Proteomes" id="UP001285636">
    <property type="component" value="Unassembled WGS sequence"/>
</dbReference>
<evidence type="ECO:0000313" key="3">
    <source>
        <dbReference type="EMBL" id="MDV2883655.1"/>
    </source>
</evidence>
<dbReference type="Pfam" id="PF07687">
    <property type="entry name" value="M20_dimer"/>
    <property type="match status" value="1"/>
</dbReference>
<accession>A0AAJ2NMI6</accession>
<feature type="binding site" evidence="1">
    <location>
        <position position="339"/>
    </location>
    <ligand>
        <name>Mn(2+)</name>
        <dbReference type="ChEBI" id="CHEBI:29035"/>
        <label>2</label>
    </ligand>
</feature>
<dbReference type="GO" id="GO:0016787">
    <property type="term" value="F:hydrolase activity"/>
    <property type="evidence" value="ECO:0007669"/>
    <property type="project" value="InterPro"/>
</dbReference>
<organism evidence="3 4">
    <name type="scientific">Alkalihalophilus pseudofirmus</name>
    <name type="common">Bacillus pseudofirmus</name>
    <dbReference type="NCBI Taxonomy" id="79885"/>
    <lineage>
        <taxon>Bacteria</taxon>
        <taxon>Bacillati</taxon>
        <taxon>Bacillota</taxon>
        <taxon>Bacilli</taxon>
        <taxon>Bacillales</taxon>
        <taxon>Bacillaceae</taxon>
        <taxon>Alkalihalophilus</taxon>
    </lineage>
</organism>
<name>A0AAJ2NMI6_ALKPS</name>
<feature type="binding site" evidence="1">
    <location>
        <position position="86"/>
    </location>
    <ligand>
        <name>Mn(2+)</name>
        <dbReference type="ChEBI" id="CHEBI:29035"/>
        <label>2</label>
    </ligand>
</feature>
<dbReference type="InterPro" id="IPR002933">
    <property type="entry name" value="Peptidase_M20"/>
</dbReference>
<dbReference type="GO" id="GO:0046872">
    <property type="term" value="F:metal ion binding"/>
    <property type="evidence" value="ECO:0007669"/>
    <property type="project" value="UniProtKB-KW"/>
</dbReference>
<comment type="cofactor">
    <cofactor evidence="1">
        <name>Mn(2+)</name>
        <dbReference type="ChEBI" id="CHEBI:29035"/>
    </cofactor>
    <text evidence="1">The Mn(2+) ion enhances activity.</text>
</comment>
<dbReference type="Gene3D" id="3.40.630.10">
    <property type="entry name" value="Zn peptidases"/>
    <property type="match status" value="1"/>
</dbReference>
<keyword evidence="1" id="KW-0479">Metal-binding</keyword>
<evidence type="ECO:0000259" key="2">
    <source>
        <dbReference type="Pfam" id="PF07687"/>
    </source>
</evidence>
<dbReference type="SUPFAM" id="SSF55031">
    <property type="entry name" value="Bacterial exopeptidase dimerisation domain"/>
    <property type="match status" value="1"/>
</dbReference>
<dbReference type="InterPro" id="IPR011650">
    <property type="entry name" value="Peptidase_M20_dimer"/>
</dbReference>
<protein>
    <submittedName>
        <fullName evidence="3">Amidohydrolase</fullName>
    </submittedName>
</protein>
<feature type="binding site" evidence="1">
    <location>
        <position position="120"/>
    </location>
    <ligand>
        <name>Mn(2+)</name>
        <dbReference type="ChEBI" id="CHEBI:29035"/>
        <label>2</label>
    </ligand>
</feature>
<comment type="caution">
    <text evidence="3">The sequence shown here is derived from an EMBL/GenBank/DDBJ whole genome shotgun (WGS) entry which is preliminary data.</text>
</comment>
<dbReference type="RefSeq" id="WP_323465569.1">
    <property type="nucleotide sequence ID" value="NZ_CP144224.1"/>
</dbReference>
<dbReference type="PIRSF" id="PIRSF005962">
    <property type="entry name" value="Pept_M20D_amidohydro"/>
    <property type="match status" value="1"/>
</dbReference>
<feature type="binding site" evidence="1">
    <location>
        <position position="144"/>
    </location>
    <ligand>
        <name>Mn(2+)</name>
        <dbReference type="ChEBI" id="CHEBI:29035"/>
        <label>2</label>
    </ligand>
</feature>
<gene>
    <name evidence="3" type="ORF">RYX45_00580</name>
</gene>